<name>A0A067CD35_SAPPC</name>
<dbReference type="KEGG" id="spar:SPRG_20150"/>
<dbReference type="RefSeq" id="XP_012200771.1">
    <property type="nucleotide sequence ID" value="XM_012345381.1"/>
</dbReference>
<dbReference type="EMBL" id="KK583210">
    <property type="protein sequence ID" value="KDO28664.1"/>
    <property type="molecule type" value="Genomic_DNA"/>
</dbReference>
<evidence type="ECO:0000313" key="1">
    <source>
        <dbReference type="EMBL" id="KDO28664.1"/>
    </source>
</evidence>
<sequence>MPVTFCSVVLGQPEIASLVFEFQCGLYDDVRSAFRAYEELIEFDATRDRFECDVSFAKAFAPHAAWEGGLTILPADYFTKHGANDARLPLHMAIAQDLVQLTKRMLRCRPDLVSEDAIVVAFYSNRLEMVELLLDERTNVPELRRNAENSENDVRVQGNMCRILSDMLSRDDASGVELLWRFGLRRGDFARRVVVFSNRLPTSENFTRALAYFPWLLDLHPRLLDAVVAAGGLLPLVRLLHERGVVCLPVLWYQLAWVAPDTTTAAIIDKMILQFINGEPPVIGAGAQGHRLLHQSIVFAPKHQAGLGLKPALVTWSARHRGHSLRYMQAALTTSPVPAWSSPSMAVVANAYAPWGNFADLAFADPSLPRIRRLLTSKAVPDRFKLMLKYWFDIRVGPSTLPAPSPLVHEQPLWSNQFLPIGITQAQHVHTLMLAAAPMEPLATRTQRLIQAVTAQRRGRDLGPHVIPTDKWLGWLATTVDAFKCGPVPSPTPKPPWLVRLHKVTKPLTQTTPAEARRRRAPPRTRLQLPTRHLGVEEDFYEAPAAYADFVYEVMLRAVKFRAHLHWLDRADQACLFCPAHETYRHFLVDCDFIKDVWSTLHAVT</sequence>
<proteinExistence type="predicted"/>
<keyword evidence="2" id="KW-1185">Reference proteome</keyword>
<protein>
    <recommendedName>
        <fullName evidence="3">Reverse transcriptase zinc-binding domain-containing protein</fullName>
    </recommendedName>
</protein>
<dbReference type="VEuPathDB" id="FungiDB:SPRG_20150"/>
<dbReference type="OrthoDB" id="29446at4764"/>
<gene>
    <name evidence="1" type="ORF">SPRG_20150</name>
</gene>
<evidence type="ECO:0008006" key="3">
    <source>
        <dbReference type="Google" id="ProtNLM"/>
    </source>
</evidence>
<organism evidence="1 2">
    <name type="scientific">Saprolegnia parasitica (strain CBS 223.65)</name>
    <dbReference type="NCBI Taxonomy" id="695850"/>
    <lineage>
        <taxon>Eukaryota</taxon>
        <taxon>Sar</taxon>
        <taxon>Stramenopiles</taxon>
        <taxon>Oomycota</taxon>
        <taxon>Saprolegniomycetes</taxon>
        <taxon>Saprolegniales</taxon>
        <taxon>Saprolegniaceae</taxon>
        <taxon>Saprolegnia</taxon>
    </lineage>
</organism>
<evidence type="ECO:0000313" key="2">
    <source>
        <dbReference type="Proteomes" id="UP000030745"/>
    </source>
</evidence>
<dbReference type="GeneID" id="24141360"/>
<dbReference type="Proteomes" id="UP000030745">
    <property type="component" value="Unassembled WGS sequence"/>
</dbReference>
<feature type="non-terminal residue" evidence="1">
    <location>
        <position position="605"/>
    </location>
</feature>
<reference evidence="1 2" key="1">
    <citation type="journal article" date="2013" name="PLoS Genet.">
        <title>Distinctive expansion of potential virulence genes in the genome of the oomycete fish pathogen Saprolegnia parasitica.</title>
        <authorList>
            <person name="Jiang R.H."/>
            <person name="de Bruijn I."/>
            <person name="Haas B.J."/>
            <person name="Belmonte R."/>
            <person name="Lobach L."/>
            <person name="Christie J."/>
            <person name="van den Ackerveken G."/>
            <person name="Bottin A."/>
            <person name="Bulone V."/>
            <person name="Diaz-Moreno S.M."/>
            <person name="Dumas B."/>
            <person name="Fan L."/>
            <person name="Gaulin E."/>
            <person name="Govers F."/>
            <person name="Grenville-Briggs L.J."/>
            <person name="Horner N.R."/>
            <person name="Levin J.Z."/>
            <person name="Mammella M."/>
            <person name="Meijer H.J."/>
            <person name="Morris P."/>
            <person name="Nusbaum C."/>
            <person name="Oome S."/>
            <person name="Phillips A.J."/>
            <person name="van Rooyen D."/>
            <person name="Rzeszutek E."/>
            <person name="Saraiva M."/>
            <person name="Secombes C.J."/>
            <person name="Seidl M.F."/>
            <person name="Snel B."/>
            <person name="Stassen J.H."/>
            <person name="Sykes S."/>
            <person name="Tripathy S."/>
            <person name="van den Berg H."/>
            <person name="Vega-Arreguin J.C."/>
            <person name="Wawra S."/>
            <person name="Young S.K."/>
            <person name="Zeng Q."/>
            <person name="Dieguez-Uribeondo J."/>
            <person name="Russ C."/>
            <person name="Tyler B.M."/>
            <person name="van West P."/>
        </authorList>
    </citation>
    <scope>NUCLEOTIDE SEQUENCE [LARGE SCALE GENOMIC DNA]</scope>
    <source>
        <strain evidence="1 2">CBS 223.65</strain>
    </source>
</reference>
<dbReference type="AlphaFoldDB" id="A0A067CD35"/>
<accession>A0A067CD35</accession>